<proteinExistence type="predicted"/>
<keyword evidence="2" id="KW-0812">Transmembrane</keyword>
<dbReference type="EMBL" id="FXTH01000009">
    <property type="protein sequence ID" value="SMO68060.1"/>
    <property type="molecule type" value="Genomic_DNA"/>
</dbReference>
<keyword evidence="4" id="KW-0808">Transferase</keyword>
<dbReference type="GO" id="GO:0004713">
    <property type="term" value="F:protein tyrosine kinase activity"/>
    <property type="evidence" value="ECO:0007669"/>
    <property type="project" value="TreeGrafter"/>
</dbReference>
<evidence type="ECO:0000313" key="5">
    <source>
        <dbReference type="Proteomes" id="UP000317593"/>
    </source>
</evidence>
<keyword evidence="5" id="KW-1185">Reference proteome</keyword>
<dbReference type="InterPro" id="IPR032807">
    <property type="entry name" value="GNVR"/>
</dbReference>
<dbReference type="Proteomes" id="UP000317593">
    <property type="component" value="Unassembled WGS sequence"/>
</dbReference>
<dbReference type="PANTHER" id="PTHR32309">
    <property type="entry name" value="TYROSINE-PROTEIN KINASE"/>
    <property type="match status" value="1"/>
</dbReference>
<keyword evidence="2" id="KW-0472">Membrane</keyword>
<feature type="region of interest" description="Disordered" evidence="1">
    <location>
        <begin position="129"/>
        <end position="149"/>
    </location>
</feature>
<evidence type="ECO:0000313" key="4">
    <source>
        <dbReference type="EMBL" id="SMO68060.1"/>
    </source>
</evidence>
<feature type="domain" description="Tyrosine-protein kinase G-rich" evidence="3">
    <location>
        <begin position="258"/>
        <end position="326"/>
    </location>
</feature>
<accession>A0A521DB03</accession>
<evidence type="ECO:0000256" key="1">
    <source>
        <dbReference type="SAM" id="MobiDB-lite"/>
    </source>
</evidence>
<dbReference type="OrthoDB" id="1522571at2"/>
<dbReference type="RefSeq" id="WP_142714603.1">
    <property type="nucleotide sequence ID" value="NZ_FXTH01000009.1"/>
</dbReference>
<dbReference type="Pfam" id="PF13807">
    <property type="entry name" value="GNVR"/>
    <property type="match status" value="1"/>
</dbReference>
<name>A0A521DB03_9BACT</name>
<keyword evidence="4" id="KW-0418">Kinase</keyword>
<dbReference type="PANTHER" id="PTHR32309:SF13">
    <property type="entry name" value="FERRIC ENTEROBACTIN TRANSPORT PROTEIN FEPE"/>
    <property type="match status" value="1"/>
</dbReference>
<protein>
    <submittedName>
        <fullName evidence="4">G-rich domain on putative tyrosine kinase</fullName>
    </submittedName>
</protein>
<organism evidence="4 5">
    <name type="scientific">Fodinibius sediminis</name>
    <dbReference type="NCBI Taxonomy" id="1214077"/>
    <lineage>
        <taxon>Bacteria</taxon>
        <taxon>Pseudomonadati</taxon>
        <taxon>Balneolota</taxon>
        <taxon>Balneolia</taxon>
        <taxon>Balneolales</taxon>
        <taxon>Balneolaceae</taxon>
        <taxon>Fodinibius</taxon>
    </lineage>
</organism>
<sequence length="336" mass="38096">MVYWSVAIFFAISLFFALFSPAEYSSSASIIPEYELQDNVNEALESYGLLFGLTGVGRENRPPSYLLQLYPHMVNSVAFKKELMHQPFNYSGVDSTLTMFQYFTEVYQPSIFHRMYQYTIGLPGSILGGDKSQPEPVQTKAQAADDSSKTTPQLAVSILKLSPSERNVISELSSRITATYQRRTGIVQISASMPESMLAAQLVKLTLETLYNRASSYKTEKAVLYKNFLETQLQKAGQELETSRQALSEQSTDNNTGLQSRYESNLERYHTLRQQVQRMELNIQEQLPPFRLLDDITMPSTLIQPNRKLIVFLGTILGLFIGISWITASFILRKED</sequence>
<reference evidence="4 5" key="1">
    <citation type="submission" date="2017-05" db="EMBL/GenBank/DDBJ databases">
        <authorList>
            <person name="Varghese N."/>
            <person name="Submissions S."/>
        </authorList>
    </citation>
    <scope>NUCLEOTIDE SEQUENCE [LARGE SCALE GENOMIC DNA]</scope>
    <source>
        <strain evidence="4 5">DSM 21194</strain>
    </source>
</reference>
<evidence type="ECO:0000256" key="2">
    <source>
        <dbReference type="SAM" id="Phobius"/>
    </source>
</evidence>
<dbReference type="InterPro" id="IPR050445">
    <property type="entry name" value="Bact_polysacc_biosynth/exp"/>
</dbReference>
<dbReference type="AlphaFoldDB" id="A0A521DB03"/>
<gene>
    <name evidence="4" type="ORF">SAMN06265218_1095</name>
</gene>
<dbReference type="GO" id="GO:0005886">
    <property type="term" value="C:plasma membrane"/>
    <property type="evidence" value="ECO:0007669"/>
    <property type="project" value="TreeGrafter"/>
</dbReference>
<evidence type="ECO:0000259" key="3">
    <source>
        <dbReference type="Pfam" id="PF13807"/>
    </source>
</evidence>
<feature type="transmembrane region" description="Helical" evidence="2">
    <location>
        <begin position="309"/>
        <end position="332"/>
    </location>
</feature>
<keyword evidence="2" id="KW-1133">Transmembrane helix</keyword>